<organism evidence="2 3">
    <name type="scientific">Phytophthora fragariaefolia</name>
    <dbReference type="NCBI Taxonomy" id="1490495"/>
    <lineage>
        <taxon>Eukaryota</taxon>
        <taxon>Sar</taxon>
        <taxon>Stramenopiles</taxon>
        <taxon>Oomycota</taxon>
        <taxon>Peronosporomycetes</taxon>
        <taxon>Peronosporales</taxon>
        <taxon>Peronosporaceae</taxon>
        <taxon>Phytophthora</taxon>
    </lineage>
</organism>
<protein>
    <submittedName>
        <fullName evidence="2">Unnamed protein product</fullName>
    </submittedName>
</protein>
<reference evidence="2" key="1">
    <citation type="submission" date="2023-04" db="EMBL/GenBank/DDBJ databases">
        <title>Phytophthora fragariaefolia NBRC 109709.</title>
        <authorList>
            <person name="Ichikawa N."/>
            <person name="Sato H."/>
            <person name="Tonouchi N."/>
        </authorList>
    </citation>
    <scope>NUCLEOTIDE SEQUENCE</scope>
    <source>
        <strain evidence="2">NBRC 109709</strain>
    </source>
</reference>
<accession>A0A9W6YET3</accession>
<dbReference type="Proteomes" id="UP001165121">
    <property type="component" value="Unassembled WGS sequence"/>
</dbReference>
<evidence type="ECO:0000313" key="2">
    <source>
        <dbReference type="EMBL" id="GMF61596.1"/>
    </source>
</evidence>
<sequence length="255" mass="28188">MSWQQNVVLQRPVGASHRQEARSYADGNINSGDSSILRYIKTLTSHQTNAKQQRMDQYLRQVKHPPPAEGRIAEALKPQQTTGNRCPDASVSVLTPLHGPMDPFVLHSEPKARCDQSSKGKVYGRRSRGPSRAKRQSEGVQCRRQRKKAKAVLVHEPSSLIESLDRFRLNGIWSQANQQTATERTVEAKNPEATVQNGESKAVLSVKEQSTGTGVSTRNADTSETTKSLVWTSAASSRRSVGQVKLKTNSLQSFN</sequence>
<dbReference type="EMBL" id="BSXT01005993">
    <property type="protein sequence ID" value="GMF61596.1"/>
    <property type="molecule type" value="Genomic_DNA"/>
</dbReference>
<dbReference type="OrthoDB" id="94414at2759"/>
<evidence type="ECO:0000256" key="1">
    <source>
        <dbReference type="SAM" id="MobiDB-lite"/>
    </source>
</evidence>
<name>A0A9W6YET3_9STRA</name>
<comment type="caution">
    <text evidence="2">The sequence shown here is derived from an EMBL/GenBank/DDBJ whole genome shotgun (WGS) entry which is preliminary data.</text>
</comment>
<feature type="compositionally biased region" description="Basic and acidic residues" evidence="1">
    <location>
        <begin position="108"/>
        <end position="118"/>
    </location>
</feature>
<evidence type="ECO:0000313" key="3">
    <source>
        <dbReference type="Proteomes" id="UP001165121"/>
    </source>
</evidence>
<feature type="compositionally biased region" description="Polar residues" evidence="1">
    <location>
        <begin position="207"/>
        <end position="229"/>
    </location>
</feature>
<keyword evidence="3" id="KW-1185">Reference proteome</keyword>
<proteinExistence type="predicted"/>
<feature type="region of interest" description="Disordered" evidence="1">
    <location>
        <begin position="178"/>
        <end position="229"/>
    </location>
</feature>
<dbReference type="AlphaFoldDB" id="A0A9W6YET3"/>
<feature type="compositionally biased region" description="Basic residues" evidence="1">
    <location>
        <begin position="122"/>
        <end position="134"/>
    </location>
</feature>
<feature type="region of interest" description="Disordered" evidence="1">
    <location>
        <begin position="107"/>
        <end position="151"/>
    </location>
</feature>
<gene>
    <name evidence="2" type="ORF">Pfra01_002677500</name>
</gene>